<dbReference type="RefSeq" id="WP_387402801.1">
    <property type="nucleotide sequence ID" value="NZ_JBIAQY010000002.1"/>
</dbReference>
<dbReference type="EMBL" id="JBIAQY010000002">
    <property type="protein sequence ID" value="MFF3567461.1"/>
    <property type="molecule type" value="Genomic_DNA"/>
</dbReference>
<organism evidence="1 2">
    <name type="scientific">Nocardia jiangxiensis</name>
    <dbReference type="NCBI Taxonomy" id="282685"/>
    <lineage>
        <taxon>Bacteria</taxon>
        <taxon>Bacillati</taxon>
        <taxon>Actinomycetota</taxon>
        <taxon>Actinomycetes</taxon>
        <taxon>Mycobacteriales</taxon>
        <taxon>Nocardiaceae</taxon>
        <taxon>Nocardia</taxon>
    </lineage>
</organism>
<comment type="caution">
    <text evidence="1">The sequence shown here is derived from an EMBL/GenBank/DDBJ whole genome shotgun (WGS) entry which is preliminary data.</text>
</comment>
<gene>
    <name evidence="1" type="ORF">ACFYXQ_06725</name>
</gene>
<keyword evidence="2" id="KW-1185">Reference proteome</keyword>
<sequence length="108" mass="11768">MAVRTDAAITVIDGFARRTLARGSDRHYCRGRGAGTAEVLRELAERLEESGHAVHLVSAGWNKSWDAELLESAGAQCVVDLTEGNEPVVWSSENICGWNSRCGPLFRP</sequence>
<evidence type="ECO:0000313" key="1">
    <source>
        <dbReference type="EMBL" id="MFF3567461.1"/>
    </source>
</evidence>
<dbReference type="InterPro" id="IPR023509">
    <property type="entry name" value="DTD-like_sf"/>
</dbReference>
<evidence type="ECO:0000313" key="2">
    <source>
        <dbReference type="Proteomes" id="UP001601992"/>
    </source>
</evidence>
<dbReference type="Proteomes" id="UP001601992">
    <property type="component" value="Unassembled WGS sequence"/>
</dbReference>
<accession>A0ABW6RTY7</accession>
<name>A0ABW6RTY7_9NOCA</name>
<proteinExistence type="predicted"/>
<protein>
    <recommendedName>
        <fullName evidence="3">Isochorismatase family protein</fullName>
    </recommendedName>
</protein>
<evidence type="ECO:0008006" key="3">
    <source>
        <dbReference type="Google" id="ProtNLM"/>
    </source>
</evidence>
<reference evidence="1 2" key="1">
    <citation type="submission" date="2024-10" db="EMBL/GenBank/DDBJ databases">
        <title>The Natural Products Discovery Center: Release of the First 8490 Sequenced Strains for Exploring Actinobacteria Biosynthetic Diversity.</title>
        <authorList>
            <person name="Kalkreuter E."/>
            <person name="Kautsar S.A."/>
            <person name="Yang D."/>
            <person name="Bader C.D."/>
            <person name="Teijaro C.N."/>
            <person name="Fluegel L."/>
            <person name="Davis C.M."/>
            <person name="Simpson J.R."/>
            <person name="Lauterbach L."/>
            <person name="Steele A.D."/>
            <person name="Gui C."/>
            <person name="Meng S."/>
            <person name="Li G."/>
            <person name="Viehrig K."/>
            <person name="Ye F."/>
            <person name="Su P."/>
            <person name="Kiefer A.F."/>
            <person name="Nichols A."/>
            <person name="Cepeda A.J."/>
            <person name="Yan W."/>
            <person name="Fan B."/>
            <person name="Jiang Y."/>
            <person name="Adhikari A."/>
            <person name="Zheng C.-J."/>
            <person name="Schuster L."/>
            <person name="Cowan T.M."/>
            <person name="Smanski M.J."/>
            <person name="Chevrette M.G."/>
            <person name="De Carvalho L.P.S."/>
            <person name="Shen B."/>
        </authorList>
    </citation>
    <scope>NUCLEOTIDE SEQUENCE [LARGE SCALE GENOMIC DNA]</scope>
    <source>
        <strain evidence="1 2">NPDC002593</strain>
    </source>
</reference>
<dbReference type="Gene3D" id="3.50.80.10">
    <property type="entry name" value="D-tyrosyl-tRNA(Tyr) deacylase"/>
    <property type="match status" value="1"/>
</dbReference>